<organism evidence="6 7">
    <name type="scientific">Treponema ruminis</name>
    <dbReference type="NCBI Taxonomy" id="744515"/>
    <lineage>
        <taxon>Bacteria</taxon>
        <taxon>Pseudomonadati</taxon>
        <taxon>Spirochaetota</taxon>
        <taxon>Spirochaetia</taxon>
        <taxon>Spirochaetales</taxon>
        <taxon>Treponemataceae</taxon>
        <taxon>Treponema</taxon>
    </lineage>
</organism>
<dbReference type="SUPFAM" id="SSF53067">
    <property type="entry name" value="Actin-like ATPase domain"/>
    <property type="match status" value="2"/>
</dbReference>
<dbReference type="Gene3D" id="3.30.420.40">
    <property type="match status" value="2"/>
</dbReference>
<evidence type="ECO:0000259" key="5">
    <source>
        <dbReference type="Pfam" id="PF02782"/>
    </source>
</evidence>
<dbReference type="PANTHER" id="PTHR43095:SF5">
    <property type="entry name" value="XYLULOSE KINASE"/>
    <property type="match status" value="1"/>
</dbReference>
<gene>
    <name evidence="6" type="ORF">HNP76_002480</name>
</gene>
<dbReference type="PANTHER" id="PTHR43095">
    <property type="entry name" value="SUGAR KINASE"/>
    <property type="match status" value="1"/>
</dbReference>
<reference evidence="6 7" key="1">
    <citation type="submission" date="2020-08" db="EMBL/GenBank/DDBJ databases">
        <title>Genomic Encyclopedia of Type Strains, Phase IV (KMG-IV): sequencing the most valuable type-strain genomes for metagenomic binning, comparative biology and taxonomic classification.</title>
        <authorList>
            <person name="Goeker M."/>
        </authorList>
    </citation>
    <scope>NUCLEOTIDE SEQUENCE [LARGE SCALE GENOMIC DNA]</scope>
    <source>
        <strain evidence="6 7">DSM 103462</strain>
    </source>
</reference>
<evidence type="ECO:0000256" key="1">
    <source>
        <dbReference type="ARBA" id="ARBA00009156"/>
    </source>
</evidence>
<comment type="caution">
    <text evidence="6">The sequence shown here is derived from an EMBL/GenBank/DDBJ whole genome shotgun (WGS) entry which is preliminary data.</text>
</comment>
<evidence type="ECO:0000313" key="6">
    <source>
        <dbReference type="EMBL" id="MBB5227084.1"/>
    </source>
</evidence>
<keyword evidence="2" id="KW-0808">Transferase</keyword>
<sequence>MATEEIKKLIESGNAIVGIEFGSTRIKAVLIDSNNAPAAQGSHTWENSLIDGIWTYSQEEIITGLQSAYADLKRDVKEKYGIALKKIRALGFSAMMHGYLAFDKGGNLLVPFRTWRNTITGAASEKLSALFGYPIPERWSISHLYQAILNKEPHVKDVAFFTTLAGFIHWKLTGQKVLGIGDASGMFPIDTATKDYNKDFIAKFDSLIADKKFSWKLEEILPKVLLAGEDAGTLTAEGAKILDPTGELEAGTRLAPPEGDAGTGMIATNAVAKRTGNVSAGTSVFAMVVLEKDLSKAYNGLIDLVTTPDGALVAMAHANNCMGEFDHWVNLFDEVIKATGCSVDKGKLYGTLLKSALTGDKDCGGLLPFNYLSGESITGLTEGRPLFVRTQHANFTMANFIRAQLFTALGALRTGMDILFDKENVKIDSLTGHGGFFKTAETGLTIMSAALHTPVSALETAGEGGPWGMAVLASYLVNANGKPLDVWLNESVFATSKKTTVEAKKEDVDGFNEFFARYTKGLAIEKAAIENIE</sequence>
<keyword evidence="3 6" id="KW-0418">Kinase</keyword>
<dbReference type="InterPro" id="IPR043129">
    <property type="entry name" value="ATPase_NBD"/>
</dbReference>
<keyword evidence="7" id="KW-1185">Reference proteome</keyword>
<protein>
    <submittedName>
        <fullName evidence="6">Sugar (Pentulose or hexulose) kinase</fullName>
    </submittedName>
</protein>
<dbReference type="CDD" id="cd07809">
    <property type="entry name" value="ASKHA_NBD_FGGY_BaXK-like"/>
    <property type="match status" value="1"/>
</dbReference>
<dbReference type="EMBL" id="JACHFQ010000008">
    <property type="protein sequence ID" value="MBB5227084.1"/>
    <property type="molecule type" value="Genomic_DNA"/>
</dbReference>
<dbReference type="Pfam" id="PF00370">
    <property type="entry name" value="FGGY_N"/>
    <property type="match status" value="1"/>
</dbReference>
<evidence type="ECO:0000313" key="7">
    <source>
        <dbReference type="Proteomes" id="UP000518887"/>
    </source>
</evidence>
<dbReference type="GO" id="GO:0016301">
    <property type="term" value="F:kinase activity"/>
    <property type="evidence" value="ECO:0007669"/>
    <property type="project" value="UniProtKB-KW"/>
</dbReference>
<name>A0A7W8GB65_9SPIR</name>
<dbReference type="InterPro" id="IPR018484">
    <property type="entry name" value="FGGY_N"/>
</dbReference>
<dbReference type="RefSeq" id="WP_184660977.1">
    <property type="nucleotide sequence ID" value="NZ_JACHFQ010000008.1"/>
</dbReference>
<dbReference type="InterPro" id="IPR018485">
    <property type="entry name" value="FGGY_C"/>
</dbReference>
<dbReference type="Proteomes" id="UP000518887">
    <property type="component" value="Unassembled WGS sequence"/>
</dbReference>
<evidence type="ECO:0000256" key="3">
    <source>
        <dbReference type="ARBA" id="ARBA00022777"/>
    </source>
</evidence>
<evidence type="ECO:0000259" key="4">
    <source>
        <dbReference type="Pfam" id="PF00370"/>
    </source>
</evidence>
<evidence type="ECO:0000256" key="2">
    <source>
        <dbReference type="ARBA" id="ARBA00022679"/>
    </source>
</evidence>
<dbReference type="Pfam" id="PF02782">
    <property type="entry name" value="FGGY_C"/>
    <property type="match status" value="1"/>
</dbReference>
<proteinExistence type="inferred from homology"/>
<accession>A0A7W8GB65</accession>
<dbReference type="InterPro" id="IPR050406">
    <property type="entry name" value="FGGY_Carb_Kinase"/>
</dbReference>
<dbReference type="GO" id="GO:0005975">
    <property type="term" value="P:carbohydrate metabolic process"/>
    <property type="evidence" value="ECO:0007669"/>
    <property type="project" value="InterPro"/>
</dbReference>
<dbReference type="AlphaFoldDB" id="A0A7W8GB65"/>
<comment type="similarity">
    <text evidence="1">Belongs to the FGGY kinase family.</text>
</comment>
<feature type="domain" description="Carbohydrate kinase FGGY C-terminal" evidence="5">
    <location>
        <begin position="277"/>
        <end position="475"/>
    </location>
</feature>
<feature type="domain" description="Carbohydrate kinase FGGY N-terminal" evidence="4">
    <location>
        <begin position="16"/>
        <end position="240"/>
    </location>
</feature>